<sequence length="522" mass="58800">MSRGQKLGSSLVNKLDEYQSYLSDHPVDIGVVAESWFSPTIPESCLFIEGLLFSKCRTTRRGGGVAVYVRNSIPAGLVPDITVPPELECIWVSVRPRRLPRGVSQVVVGAVYNLPSSPHQELLLEHLVSATDDIRTRNPDAGMILLGDFNHLDIGQLCNGNNLSQFVKEPTRGQAMLDLIITNLEKHYKIPQVCSPLGLSDHSTVLWEPQITRKENFTKCKTVRPIRDSDRRVFGQWICSQSWDEVYTSPTCAGKAEAFYTAMEDAINKFFQTKQVTMHSNDKPWLKPDIKDMIRRRQKAFSENKTALWKYLRNKSELSLNIPGQDEADNTFIANHINKKFAEVAQGRPPLDPEQLPAYRPVKSCPPEVNVWDTYNRLRKLKAGKASGPDQLSTRILKEFACEISGPVTDMMNASFKEGYVPQVWKDATVVPLPKSQPPSVDKLRPVSLTSQLAKVTESFVSNWILEDISASLDQQQFGCLKGRSTTLYLVSLIDFLCRESEKAKNICTINYGYDRLFKSLS</sequence>
<dbReference type="OMA" id="ELECIWV"/>
<dbReference type="AlphaFoldDB" id="A0A9J7L7Y2"/>
<dbReference type="SUPFAM" id="SSF56219">
    <property type="entry name" value="DNase I-like"/>
    <property type="match status" value="1"/>
</dbReference>
<dbReference type="PANTHER" id="PTHR47510:SF3">
    <property type="entry name" value="ENDO_EXONUCLEASE_PHOSPHATASE DOMAIN-CONTAINING PROTEIN"/>
    <property type="match status" value="1"/>
</dbReference>
<dbReference type="OrthoDB" id="10037236at2759"/>
<dbReference type="SUPFAM" id="SSF56672">
    <property type="entry name" value="DNA/RNA polymerases"/>
    <property type="match status" value="1"/>
</dbReference>
<dbReference type="InterPro" id="IPR036691">
    <property type="entry name" value="Endo/exonu/phosph_ase_sf"/>
</dbReference>
<keyword evidence="2" id="KW-1185">Reference proteome</keyword>
<proteinExistence type="predicted"/>
<evidence type="ECO:0000313" key="2">
    <source>
        <dbReference type="Proteomes" id="UP000001554"/>
    </source>
</evidence>
<reference evidence="3" key="2">
    <citation type="submission" date="2025-08" db="UniProtKB">
        <authorList>
            <consortium name="RefSeq"/>
        </authorList>
    </citation>
    <scope>IDENTIFICATION</scope>
    <source>
        <strain evidence="3">S238N-H82</strain>
        <tissue evidence="3">Testes</tissue>
    </source>
</reference>
<gene>
    <name evidence="3" type="primary">LOC118416330</name>
</gene>
<reference evidence="2" key="1">
    <citation type="journal article" date="2020" name="Nat. Ecol. Evol.">
        <title>Deeply conserved synteny resolves early events in vertebrate evolution.</title>
        <authorList>
            <person name="Simakov O."/>
            <person name="Marletaz F."/>
            <person name="Yue J.X."/>
            <person name="O'Connell B."/>
            <person name="Jenkins J."/>
            <person name="Brandt A."/>
            <person name="Calef R."/>
            <person name="Tung C.H."/>
            <person name="Huang T.K."/>
            <person name="Schmutz J."/>
            <person name="Satoh N."/>
            <person name="Yu J.K."/>
            <person name="Putnam N.H."/>
            <person name="Green R.E."/>
            <person name="Rokhsar D.S."/>
        </authorList>
    </citation>
    <scope>NUCLEOTIDE SEQUENCE [LARGE SCALE GENOMIC DNA]</scope>
    <source>
        <strain evidence="2">S238N-H82</strain>
    </source>
</reference>
<evidence type="ECO:0000259" key="1">
    <source>
        <dbReference type="Pfam" id="PF03372"/>
    </source>
</evidence>
<protein>
    <submittedName>
        <fullName evidence="3">Uncharacterized protein LOC118416330</fullName>
    </submittedName>
</protein>
<dbReference type="Pfam" id="PF03372">
    <property type="entry name" value="Exo_endo_phos"/>
    <property type="match status" value="1"/>
</dbReference>
<organism evidence="2 3">
    <name type="scientific">Branchiostoma floridae</name>
    <name type="common">Florida lancelet</name>
    <name type="synonym">Amphioxus</name>
    <dbReference type="NCBI Taxonomy" id="7739"/>
    <lineage>
        <taxon>Eukaryota</taxon>
        <taxon>Metazoa</taxon>
        <taxon>Chordata</taxon>
        <taxon>Cephalochordata</taxon>
        <taxon>Leptocardii</taxon>
        <taxon>Amphioxiformes</taxon>
        <taxon>Branchiostomatidae</taxon>
        <taxon>Branchiostoma</taxon>
    </lineage>
</organism>
<dbReference type="GeneID" id="118416330"/>
<dbReference type="InterPro" id="IPR005135">
    <property type="entry name" value="Endo/exonuclease/phosphatase"/>
</dbReference>
<dbReference type="GO" id="GO:0003824">
    <property type="term" value="F:catalytic activity"/>
    <property type="evidence" value="ECO:0007669"/>
    <property type="project" value="InterPro"/>
</dbReference>
<evidence type="ECO:0000313" key="3">
    <source>
        <dbReference type="RefSeq" id="XP_035677313.1"/>
    </source>
</evidence>
<name>A0A9J7L7Y2_BRAFL</name>
<dbReference type="RefSeq" id="XP_035677313.1">
    <property type="nucleotide sequence ID" value="XM_035821420.1"/>
</dbReference>
<dbReference type="Gene3D" id="3.60.10.10">
    <property type="entry name" value="Endonuclease/exonuclease/phosphatase"/>
    <property type="match status" value="1"/>
</dbReference>
<dbReference type="PANTHER" id="PTHR47510">
    <property type="entry name" value="REVERSE TRANSCRIPTASE DOMAIN-CONTAINING PROTEIN"/>
    <property type="match status" value="1"/>
</dbReference>
<dbReference type="Proteomes" id="UP000001554">
    <property type="component" value="Chromosome 5"/>
</dbReference>
<accession>A0A9J7L7Y2</accession>
<feature type="domain" description="Endonuclease/exonuclease/phosphatase" evidence="1">
    <location>
        <begin position="12"/>
        <end position="202"/>
    </location>
</feature>
<dbReference type="InterPro" id="IPR043502">
    <property type="entry name" value="DNA/RNA_pol_sf"/>
</dbReference>
<dbReference type="KEGG" id="bfo:118416330"/>